<accession>A0A8S5PFP0</accession>
<name>A0A8S5PFP0_9CAUD</name>
<proteinExistence type="predicted"/>
<evidence type="ECO:0000313" key="1">
    <source>
        <dbReference type="EMBL" id="DAE05437.1"/>
    </source>
</evidence>
<reference evidence="1" key="1">
    <citation type="journal article" date="2021" name="Proc. Natl. Acad. Sci. U.S.A.">
        <title>A Catalog of Tens of Thousands of Viruses from Human Metagenomes Reveals Hidden Associations with Chronic Diseases.</title>
        <authorList>
            <person name="Tisza M.J."/>
            <person name="Buck C.B."/>
        </authorList>
    </citation>
    <scope>NUCLEOTIDE SEQUENCE</scope>
    <source>
        <strain evidence="1">CtMkg9</strain>
    </source>
</reference>
<sequence length="100" mass="12007">MVNMNNLSEEETIKSFKSLMYNAKANWDYFSYEILFNFFSLYNNAIEEKDKIIEQMTYYIMNLDIDEDICKKVNCDTNSGELDCKDCIKQYFENRAKEIK</sequence>
<protein>
    <submittedName>
        <fullName evidence="1">Uncharacterized protein</fullName>
    </submittedName>
</protein>
<organism evidence="1">
    <name type="scientific">Siphoviridae sp. ctMkg9</name>
    <dbReference type="NCBI Taxonomy" id="2825463"/>
    <lineage>
        <taxon>Viruses</taxon>
        <taxon>Duplodnaviria</taxon>
        <taxon>Heunggongvirae</taxon>
        <taxon>Uroviricota</taxon>
        <taxon>Caudoviricetes</taxon>
    </lineage>
</organism>
<dbReference type="EMBL" id="BK015410">
    <property type="protein sequence ID" value="DAE05437.1"/>
    <property type="molecule type" value="Genomic_DNA"/>
</dbReference>